<protein>
    <submittedName>
        <fullName evidence="2">Uncharacterized protein</fullName>
    </submittedName>
</protein>
<reference evidence="2 3" key="1">
    <citation type="journal article" date="2011" name="J. Bacteriol.">
        <title>Complete Genome Sequence of the Type Strain Pseudomonas stutzeri CGMCC 1.1803.</title>
        <authorList>
            <person name="Chen M."/>
            <person name="Yan Y."/>
            <person name="Zhang W."/>
            <person name="Lu W."/>
            <person name="Wang J."/>
            <person name="Ping S."/>
            <person name="Lin M."/>
        </authorList>
    </citation>
    <scope>NUCLEOTIDE SEQUENCE [LARGE SCALE GENOMIC DNA]</scope>
    <source>
        <strain evidence="3">ATCC 17588 / DSM 5190 / CCUG 11256 / JCM 5965 / LMG 11199 / NCIMB 11358 / Stanier 221</strain>
    </source>
</reference>
<evidence type="ECO:0000313" key="3">
    <source>
        <dbReference type="Proteomes" id="UP000008932"/>
    </source>
</evidence>
<dbReference type="KEGG" id="psz:PSTAB_0165"/>
<dbReference type="AlphaFoldDB" id="F8H4B8"/>
<dbReference type="EMBL" id="CP002881">
    <property type="protein sequence ID" value="AEJ03446.1"/>
    <property type="molecule type" value="Genomic_DNA"/>
</dbReference>
<dbReference type="HOGENOM" id="CLU_3256751_0_0_6"/>
<dbReference type="Proteomes" id="UP000008932">
    <property type="component" value="Chromosome"/>
</dbReference>
<name>F8H4B8_STUS2</name>
<gene>
    <name evidence="2" type="ordered locus">PSTAB_0165</name>
</gene>
<evidence type="ECO:0000313" key="2">
    <source>
        <dbReference type="EMBL" id="AEJ03446.1"/>
    </source>
</evidence>
<reference evidence="3" key="3">
    <citation type="submission" date="2011-06" db="EMBL/GenBank/DDBJ databases">
        <title>Complete genome sequence of Pseudomonas stutzeri strain CGMCC 1.1803.</title>
        <authorList>
            <person name="Yan Y."/>
            <person name="Chen M."/>
            <person name="Lu W."/>
            <person name="Zhang W."/>
            <person name="Ping S."/>
            <person name="Lin M."/>
        </authorList>
    </citation>
    <scope>NUCLEOTIDE SEQUENCE [LARGE SCALE GENOMIC DNA]</scope>
    <source>
        <strain evidence="3">ATCC 17588 / DSM 5190 / CCUG 11256 / JCM 5965 / LMG 11199 / NCIMB 11358 / Stanier 221</strain>
    </source>
</reference>
<sequence>MGHSSFPEMPPDRLHCDGEPGGCKTTGSPVHGVSRHSHGERP</sequence>
<evidence type="ECO:0000256" key="1">
    <source>
        <dbReference type="SAM" id="MobiDB-lite"/>
    </source>
</evidence>
<proteinExistence type="predicted"/>
<feature type="region of interest" description="Disordered" evidence="1">
    <location>
        <begin position="1"/>
        <end position="42"/>
    </location>
</feature>
<organism evidence="2 3">
    <name type="scientific">Stutzerimonas stutzeri (strain ATCC 17588 / DSM 5190 / CCUG 11256 / JCM 5965 / LMG 11199 / NBRC 14165 / NCIMB 11358 / Stanier 221)</name>
    <name type="common">Pseudomonas stutzeri</name>
    <dbReference type="NCBI Taxonomy" id="96563"/>
    <lineage>
        <taxon>Bacteria</taxon>
        <taxon>Pseudomonadati</taxon>
        <taxon>Pseudomonadota</taxon>
        <taxon>Gammaproteobacteria</taxon>
        <taxon>Pseudomonadales</taxon>
        <taxon>Pseudomonadaceae</taxon>
        <taxon>Stutzerimonas</taxon>
    </lineage>
</organism>
<accession>F8H4B8</accession>
<reference key="2">
    <citation type="submission" date="2011-06" db="EMBL/GenBank/DDBJ databases">
        <title>Complete Genome Sequence of Pseudomonas stutzeri Strain CGMCC 1.1803.</title>
        <authorList>
            <person name="Yan Y."/>
            <person name="Chen M."/>
            <person name="Lu W."/>
            <person name="Zhang W."/>
            <person name="Ping S."/>
            <person name="Lin M."/>
        </authorList>
    </citation>
    <scope>NUCLEOTIDE SEQUENCE</scope>
    <source>
        <strain>ATCC 17588</strain>
    </source>
</reference>